<protein>
    <submittedName>
        <fullName evidence="2">DUF2177 family protein</fullName>
    </submittedName>
</protein>
<evidence type="ECO:0000313" key="2">
    <source>
        <dbReference type="EMBL" id="MFD0987916.1"/>
    </source>
</evidence>
<keyword evidence="3" id="KW-1185">Reference proteome</keyword>
<gene>
    <name evidence="2" type="ORF">ACFQ2F_12490</name>
</gene>
<dbReference type="Pfam" id="PF09945">
    <property type="entry name" value="DUF2177"/>
    <property type="match status" value="1"/>
</dbReference>
<feature type="transmembrane region" description="Helical" evidence="1">
    <location>
        <begin position="74"/>
        <end position="91"/>
    </location>
</feature>
<sequence length="141" mass="15001">MMQWAAAYFGALIVFGIVDVAWLSLMGSVFYKPMLGDMLASSVRLLPAVVFYLFFPVGLATFAIVPALRDSSPITALAYGALLGALCYGTYDLTNHAVMREWSTEVTVVDIAYGAFASAVASIATYYIVANVLDLSGSSSS</sequence>
<keyword evidence="1" id="KW-1133">Transmembrane helix</keyword>
<dbReference type="InterPro" id="IPR018687">
    <property type="entry name" value="DUF2177_membr"/>
</dbReference>
<evidence type="ECO:0000313" key="3">
    <source>
        <dbReference type="Proteomes" id="UP001597102"/>
    </source>
</evidence>
<feature type="transmembrane region" description="Helical" evidence="1">
    <location>
        <begin position="45"/>
        <end position="67"/>
    </location>
</feature>
<evidence type="ECO:0000256" key="1">
    <source>
        <dbReference type="SAM" id="Phobius"/>
    </source>
</evidence>
<dbReference type="EMBL" id="JBHTJO010000001">
    <property type="protein sequence ID" value="MFD0987916.1"/>
    <property type="molecule type" value="Genomic_DNA"/>
</dbReference>
<dbReference type="Proteomes" id="UP001597102">
    <property type="component" value="Unassembled WGS sequence"/>
</dbReference>
<name>A0ABW3JCE6_9HYPH</name>
<organism evidence="2 3">
    <name type="scientific">Methyloligella solikamskensis</name>
    <dbReference type="NCBI Taxonomy" id="1177756"/>
    <lineage>
        <taxon>Bacteria</taxon>
        <taxon>Pseudomonadati</taxon>
        <taxon>Pseudomonadota</taxon>
        <taxon>Alphaproteobacteria</taxon>
        <taxon>Hyphomicrobiales</taxon>
        <taxon>Hyphomicrobiaceae</taxon>
        <taxon>Methyloligella</taxon>
    </lineage>
</organism>
<proteinExistence type="predicted"/>
<reference evidence="3" key="1">
    <citation type="journal article" date="2019" name="Int. J. Syst. Evol. Microbiol.">
        <title>The Global Catalogue of Microorganisms (GCM) 10K type strain sequencing project: providing services to taxonomists for standard genome sequencing and annotation.</title>
        <authorList>
            <consortium name="The Broad Institute Genomics Platform"/>
            <consortium name="The Broad Institute Genome Sequencing Center for Infectious Disease"/>
            <person name="Wu L."/>
            <person name="Ma J."/>
        </authorList>
    </citation>
    <scope>NUCLEOTIDE SEQUENCE [LARGE SCALE GENOMIC DNA]</scope>
    <source>
        <strain evidence="3">CCUG 61697</strain>
    </source>
</reference>
<feature type="transmembrane region" description="Helical" evidence="1">
    <location>
        <begin position="111"/>
        <end position="133"/>
    </location>
</feature>
<comment type="caution">
    <text evidence="2">The sequence shown here is derived from an EMBL/GenBank/DDBJ whole genome shotgun (WGS) entry which is preliminary data.</text>
</comment>
<keyword evidence="1" id="KW-0472">Membrane</keyword>
<accession>A0ABW3JCE6</accession>
<keyword evidence="1" id="KW-0812">Transmembrane</keyword>
<dbReference type="RefSeq" id="WP_379090340.1">
    <property type="nucleotide sequence ID" value="NZ_JBHTJO010000001.1"/>
</dbReference>
<feature type="transmembrane region" description="Helical" evidence="1">
    <location>
        <begin position="7"/>
        <end position="25"/>
    </location>
</feature>